<reference evidence="2 3" key="1">
    <citation type="submission" date="2019-12" db="EMBL/GenBank/DDBJ databases">
        <title>Paenibacillus sp. nov., an endophytic bacterium isolated from the stem of Dendrobium.</title>
        <authorList>
            <person name="Zhao R."/>
        </authorList>
    </citation>
    <scope>NUCLEOTIDE SEQUENCE [LARGE SCALE GENOMIC DNA]</scope>
    <source>
        <strain evidence="2 3">HJL G12</strain>
    </source>
</reference>
<name>A0A7X3LH96_9BACL</name>
<dbReference type="InterPro" id="IPR007492">
    <property type="entry name" value="LytTR_DNA-bd_dom"/>
</dbReference>
<proteinExistence type="predicted"/>
<keyword evidence="3" id="KW-1185">Reference proteome</keyword>
<protein>
    <recommendedName>
        <fullName evidence="1">HTH LytTR-type domain-containing protein</fullName>
    </recommendedName>
</protein>
<feature type="domain" description="HTH LytTR-type" evidence="1">
    <location>
        <begin position="14"/>
        <end position="114"/>
    </location>
</feature>
<gene>
    <name evidence="2" type="ORF">GRF59_14945</name>
</gene>
<organism evidence="2 3">
    <name type="scientific">Paenibacillus dendrobii</name>
    <dbReference type="NCBI Taxonomy" id="2691084"/>
    <lineage>
        <taxon>Bacteria</taxon>
        <taxon>Bacillati</taxon>
        <taxon>Bacillota</taxon>
        <taxon>Bacilli</taxon>
        <taxon>Bacillales</taxon>
        <taxon>Paenibacillaceae</taxon>
        <taxon>Paenibacillus</taxon>
    </lineage>
</organism>
<sequence>MTTNELVGYNHDTGSIEDFKLEDVSHVSIKIIKGQKVPVYTTTNGARYSQVATFQDLAEYYSAEKGFLQADRDLMINLEQVKYVDEANGMVIFKDGEQLNVARSKIKEITERLNNN</sequence>
<dbReference type="Gene3D" id="2.40.50.1020">
    <property type="entry name" value="LytTr DNA-binding domain"/>
    <property type="match status" value="1"/>
</dbReference>
<dbReference type="SMART" id="SM00850">
    <property type="entry name" value="LytTR"/>
    <property type="match status" value="1"/>
</dbReference>
<evidence type="ECO:0000313" key="2">
    <source>
        <dbReference type="EMBL" id="MWV44917.1"/>
    </source>
</evidence>
<dbReference type="GO" id="GO:0003677">
    <property type="term" value="F:DNA binding"/>
    <property type="evidence" value="ECO:0007669"/>
    <property type="project" value="InterPro"/>
</dbReference>
<dbReference type="Proteomes" id="UP000460318">
    <property type="component" value="Unassembled WGS sequence"/>
</dbReference>
<dbReference type="RefSeq" id="WP_160498526.1">
    <property type="nucleotide sequence ID" value="NZ_WUBI01000002.1"/>
</dbReference>
<accession>A0A7X3LH96</accession>
<evidence type="ECO:0000313" key="3">
    <source>
        <dbReference type="Proteomes" id="UP000460318"/>
    </source>
</evidence>
<dbReference type="Pfam" id="PF04397">
    <property type="entry name" value="LytTR"/>
    <property type="match status" value="1"/>
</dbReference>
<evidence type="ECO:0000259" key="1">
    <source>
        <dbReference type="SMART" id="SM00850"/>
    </source>
</evidence>
<dbReference type="EMBL" id="WUBI01000002">
    <property type="protein sequence ID" value="MWV44917.1"/>
    <property type="molecule type" value="Genomic_DNA"/>
</dbReference>
<dbReference type="AlphaFoldDB" id="A0A7X3LH96"/>
<comment type="caution">
    <text evidence="2">The sequence shown here is derived from an EMBL/GenBank/DDBJ whole genome shotgun (WGS) entry which is preliminary data.</text>
</comment>